<reference evidence="1" key="1">
    <citation type="submission" date="2019-03" db="EMBL/GenBank/DDBJ databases">
        <title>Single cell metagenomics reveals metabolic interactions within the superorganism composed of flagellate Streblomastix strix and complex community of Bacteroidetes bacteria on its surface.</title>
        <authorList>
            <person name="Treitli S.C."/>
            <person name="Kolisko M."/>
            <person name="Husnik F."/>
            <person name="Keeling P."/>
            <person name="Hampl V."/>
        </authorList>
    </citation>
    <scope>NUCLEOTIDE SEQUENCE</scope>
    <source>
        <strain evidence="1">STM</strain>
    </source>
</reference>
<dbReference type="EMBL" id="SNRY01010997">
    <property type="protein sequence ID" value="KAA6305076.1"/>
    <property type="molecule type" value="Genomic_DNA"/>
</dbReference>
<comment type="caution">
    <text evidence="1">The sequence shown here is derived from an EMBL/GenBank/DDBJ whole genome shotgun (WGS) entry which is preliminary data.</text>
</comment>
<dbReference type="GO" id="GO:0005886">
    <property type="term" value="C:plasma membrane"/>
    <property type="evidence" value="ECO:0007669"/>
    <property type="project" value="TreeGrafter"/>
</dbReference>
<keyword evidence="1" id="KW-0328">Glycosyltransferase</keyword>
<dbReference type="SUPFAM" id="SSF53756">
    <property type="entry name" value="UDP-Glycosyltransferase/glycogen phosphorylase"/>
    <property type="match status" value="1"/>
</dbReference>
<proteinExistence type="predicted"/>
<gene>
    <name evidence="1" type="ORF">EZS27_043273</name>
</gene>
<dbReference type="GO" id="GO:0009245">
    <property type="term" value="P:lipid A biosynthetic process"/>
    <property type="evidence" value="ECO:0007669"/>
    <property type="project" value="TreeGrafter"/>
</dbReference>
<evidence type="ECO:0000313" key="1">
    <source>
        <dbReference type="EMBL" id="KAA6305076.1"/>
    </source>
</evidence>
<sequence>NLVIEYFNTHPDTKLILAPHVVDEHRLLGIINKLKRPYICYTRANEESVQKADCLILDCYGLLSSVYRYGEVAYIGGGFGVSIHNTLEAAVYGVPILFGPNYQKFMEAVQLVEIEGAYSVNNYDELHALLDRLFSDKQFLKETGKRAGDYVITNTGATNKILDIINF</sequence>
<protein>
    <submittedName>
        <fullName evidence="1">3-deoxy-D-manno-octulosonic acid transferase</fullName>
        <ecNumber evidence="1">2.4.99.12</ecNumber>
    </submittedName>
</protein>
<accession>A0A5J4P6R3</accession>
<dbReference type="GO" id="GO:0043842">
    <property type="term" value="F:Kdo transferase activity"/>
    <property type="evidence" value="ECO:0007669"/>
    <property type="project" value="UniProtKB-EC"/>
</dbReference>
<name>A0A5J4P6R3_9ZZZZ</name>
<dbReference type="EC" id="2.4.99.12" evidence="1"/>
<dbReference type="InterPro" id="IPR039901">
    <property type="entry name" value="Kdotransferase"/>
</dbReference>
<dbReference type="PANTHER" id="PTHR42755">
    <property type="entry name" value="3-DEOXY-MANNO-OCTULOSONATE CYTIDYLYLTRANSFERASE"/>
    <property type="match status" value="1"/>
</dbReference>
<dbReference type="Gene3D" id="3.40.50.2000">
    <property type="entry name" value="Glycogen Phosphorylase B"/>
    <property type="match status" value="1"/>
</dbReference>
<dbReference type="AlphaFoldDB" id="A0A5J4P6R3"/>
<keyword evidence="1" id="KW-0808">Transferase</keyword>
<dbReference type="PANTHER" id="PTHR42755:SF1">
    <property type="entry name" value="3-DEOXY-D-MANNO-OCTULOSONIC ACID TRANSFERASE, MITOCHONDRIAL-RELATED"/>
    <property type="match status" value="1"/>
</dbReference>
<feature type="non-terminal residue" evidence="1">
    <location>
        <position position="1"/>
    </location>
</feature>
<organism evidence="1">
    <name type="scientific">termite gut metagenome</name>
    <dbReference type="NCBI Taxonomy" id="433724"/>
    <lineage>
        <taxon>unclassified sequences</taxon>
        <taxon>metagenomes</taxon>
        <taxon>organismal metagenomes</taxon>
    </lineage>
</organism>